<accession>A0A0N4ZF62</accession>
<evidence type="ECO:0000313" key="2">
    <source>
        <dbReference type="WBParaSite" id="PTRK_0000639350.1"/>
    </source>
</evidence>
<protein>
    <submittedName>
        <fullName evidence="2">Uncharacterized protein</fullName>
    </submittedName>
</protein>
<dbReference type="AlphaFoldDB" id="A0A0N4ZF62"/>
<dbReference type="Proteomes" id="UP000038045">
    <property type="component" value="Unplaced"/>
</dbReference>
<dbReference type="WBParaSite" id="PTRK_0000639350.1">
    <property type="protein sequence ID" value="PTRK_0000639350.1"/>
    <property type="gene ID" value="PTRK_0000639350"/>
</dbReference>
<reference evidence="2" key="1">
    <citation type="submission" date="2017-02" db="UniProtKB">
        <authorList>
            <consortium name="WormBaseParasite"/>
        </authorList>
    </citation>
    <scope>IDENTIFICATION</scope>
</reference>
<proteinExistence type="predicted"/>
<evidence type="ECO:0000313" key="1">
    <source>
        <dbReference type="Proteomes" id="UP000038045"/>
    </source>
</evidence>
<keyword evidence="1" id="KW-1185">Reference proteome</keyword>
<name>A0A0N4ZF62_PARTI</name>
<sequence>MFHSISTIDSFNAYDNSYYNNPETSNFGFFFSSGQRIGGMRGYKKETKPFFMSYSLVYPGDEVKKSSEFSAYPQTKNYNYEY</sequence>
<organism evidence="1 2">
    <name type="scientific">Parastrongyloides trichosuri</name>
    <name type="common">Possum-specific nematode worm</name>
    <dbReference type="NCBI Taxonomy" id="131310"/>
    <lineage>
        <taxon>Eukaryota</taxon>
        <taxon>Metazoa</taxon>
        <taxon>Ecdysozoa</taxon>
        <taxon>Nematoda</taxon>
        <taxon>Chromadorea</taxon>
        <taxon>Rhabditida</taxon>
        <taxon>Tylenchina</taxon>
        <taxon>Panagrolaimomorpha</taxon>
        <taxon>Strongyloidoidea</taxon>
        <taxon>Strongyloididae</taxon>
        <taxon>Parastrongyloides</taxon>
    </lineage>
</organism>